<dbReference type="Proteomes" id="UP001054889">
    <property type="component" value="Unassembled WGS sequence"/>
</dbReference>
<reference evidence="2" key="1">
    <citation type="journal article" date="2018" name="DNA Res.">
        <title>Multiple hybrid de novo genome assembly of finger millet, an orphan allotetraploid crop.</title>
        <authorList>
            <person name="Hatakeyama M."/>
            <person name="Aluri S."/>
            <person name="Balachadran M.T."/>
            <person name="Sivarajan S.R."/>
            <person name="Patrignani A."/>
            <person name="Gruter S."/>
            <person name="Poveda L."/>
            <person name="Shimizu-Inatsugi R."/>
            <person name="Baeten J."/>
            <person name="Francoijs K.J."/>
            <person name="Nataraja K.N."/>
            <person name="Reddy Y.A.N."/>
            <person name="Phadnis S."/>
            <person name="Ravikumar R.L."/>
            <person name="Schlapbach R."/>
            <person name="Sreeman S.M."/>
            <person name="Shimizu K.K."/>
        </authorList>
    </citation>
    <scope>NUCLEOTIDE SEQUENCE</scope>
</reference>
<evidence type="ECO:0000256" key="1">
    <source>
        <dbReference type="SAM" id="MobiDB-lite"/>
    </source>
</evidence>
<evidence type="ECO:0000313" key="2">
    <source>
        <dbReference type="EMBL" id="GJN11613.1"/>
    </source>
</evidence>
<protein>
    <submittedName>
        <fullName evidence="2">Uncharacterized protein</fullName>
    </submittedName>
</protein>
<proteinExistence type="predicted"/>
<feature type="region of interest" description="Disordered" evidence="1">
    <location>
        <begin position="122"/>
        <end position="141"/>
    </location>
</feature>
<name>A0AAV5DMA0_ELECO</name>
<organism evidence="2 3">
    <name type="scientific">Eleusine coracana subsp. coracana</name>
    <dbReference type="NCBI Taxonomy" id="191504"/>
    <lineage>
        <taxon>Eukaryota</taxon>
        <taxon>Viridiplantae</taxon>
        <taxon>Streptophyta</taxon>
        <taxon>Embryophyta</taxon>
        <taxon>Tracheophyta</taxon>
        <taxon>Spermatophyta</taxon>
        <taxon>Magnoliopsida</taxon>
        <taxon>Liliopsida</taxon>
        <taxon>Poales</taxon>
        <taxon>Poaceae</taxon>
        <taxon>PACMAD clade</taxon>
        <taxon>Chloridoideae</taxon>
        <taxon>Cynodonteae</taxon>
        <taxon>Eleusininae</taxon>
        <taxon>Eleusine</taxon>
    </lineage>
</organism>
<reference evidence="2" key="2">
    <citation type="submission" date="2021-12" db="EMBL/GenBank/DDBJ databases">
        <title>Resequencing data analysis of finger millet.</title>
        <authorList>
            <person name="Hatakeyama M."/>
            <person name="Aluri S."/>
            <person name="Balachadran M.T."/>
            <person name="Sivarajan S.R."/>
            <person name="Poveda L."/>
            <person name="Shimizu-Inatsugi R."/>
            <person name="Schlapbach R."/>
            <person name="Sreeman S.M."/>
            <person name="Shimizu K.K."/>
        </authorList>
    </citation>
    <scope>NUCLEOTIDE SEQUENCE</scope>
</reference>
<keyword evidence="3" id="KW-1185">Reference proteome</keyword>
<gene>
    <name evidence="2" type="primary">ga29814</name>
    <name evidence="2" type="ORF">PR202_ga29814</name>
</gene>
<dbReference type="EMBL" id="BQKI01000018">
    <property type="protein sequence ID" value="GJN11613.1"/>
    <property type="molecule type" value="Genomic_DNA"/>
</dbReference>
<comment type="caution">
    <text evidence="2">The sequence shown here is derived from an EMBL/GenBank/DDBJ whole genome shotgun (WGS) entry which is preliminary data.</text>
</comment>
<dbReference type="AlphaFoldDB" id="A0AAV5DMA0"/>
<evidence type="ECO:0000313" key="3">
    <source>
        <dbReference type="Proteomes" id="UP001054889"/>
    </source>
</evidence>
<sequence>MDSGVGMDLSKVVASSPSYGKAMETYRKAAATAATVTAYAVLARGMARELLPDELRDAARWAASFLARRRPILAAPERRTVVIRRNDEEGRENGFYADARAYLAARIDPRALTRVCLSRRQNYRGGWDDNDDGGDEAAAGE</sequence>
<accession>A0AAV5DMA0</accession>